<keyword evidence="1" id="KW-0134">Cell wall</keyword>
<feature type="compositionally biased region" description="Pro residues" evidence="5">
    <location>
        <begin position="903"/>
        <end position="917"/>
    </location>
</feature>
<keyword evidence="2" id="KW-0964">Secreted</keyword>
<dbReference type="PROSITE" id="PS50847">
    <property type="entry name" value="GRAM_POS_ANCHORING"/>
    <property type="match status" value="1"/>
</dbReference>
<dbReference type="InterPro" id="IPR002035">
    <property type="entry name" value="VWF_A"/>
</dbReference>
<feature type="region of interest" description="Disordered" evidence="5">
    <location>
        <begin position="893"/>
        <end position="931"/>
    </location>
</feature>
<name>A0A926DFY9_9FIRM</name>
<reference evidence="10" key="1">
    <citation type="submission" date="2020-08" db="EMBL/GenBank/DDBJ databases">
        <title>Genome public.</title>
        <authorList>
            <person name="Liu C."/>
            <person name="Sun Q."/>
        </authorList>
    </citation>
    <scope>NUCLEOTIDE SEQUENCE</scope>
    <source>
        <strain evidence="10">NSJ-63</strain>
    </source>
</reference>
<accession>A0A926DFY9</accession>
<proteinExistence type="predicted"/>
<sequence>MKRSRKMLALFLCLAVLFSLLPLPALAYGEVDYGREYDHIDIKVDSEYTFTVDGVPTTVNGIIQPDTMVVKTGSRTYDFSKYNVRTQTEGGQTEYEIRASLSPDSIEWVEGTYQMSNVTVSGRMLFLDIPASLKGLLPTTSYNGKTYYYADFTDYKYTGLQECTGGRGMRSRGNSGTPTGLDLYIAADGLDILLTEGKIAIEKVIVDESGRELTDSASFSYTLTDAEGNALYFADGAYTADPSAAGASSTVIVKGGETVVLEGVPAGTYRITETQKAGYTIRAISGNKTTEYTTDYVVKTKQDGDIPVAVFTNTKLTEKGAVRLQKAASGIGNGEYPDPQVRIYAADSEGNKTGDALWSGTLPANGDAVYPNCYLPQGRYVIEESGAEAEGYSYTASLQQDGGETRDEALLFSVSAGTVTSLTLSNTYSEAGTEPENPADPAWDVSRSKTATNLDENYESKVTLSLPSAEEHLVTDVVFVLDESSCSEPVKAEVAKMLETLYAQVKNTGATIQIGAVQFRGEVTTLPLTELSETTKDTVTDFMSARPATGGSNMSAGLLAGEAMLDADTSVSADRKYLILVSDGITYIWDDETTAEQENYGVNFANADAPSTPMLASPDGWDVLHGNGYVPSDWASALAGTESLLDKTIAEKATPYVRGEDISQKSFVAYGEKDLYTSTVDIALYASHQAYQRIASKYPHTYAVTAGVESEMAVYPFGPSFMKYLAKGAEVSFDGILNEIIYLVDAGSYVEDTIGYAPGDYNFDFISQASAMTLRVGNDSYAAQEIGENQFGFKPLSDGSYAYKVTYIPGNLEDTERFIWEINEAVTNFAPVSLTYTVKLTNPKTTPGTYGTYDTDGSAGHDGLYTNISAILFPVDTNGNPGPQQVFSKPTVSYTVKDSPAAPTDPPEPSPSAPENPPASADPDPPKTGDPGNIGLWLALLLVMAGGAGTAVFFLKKHKE</sequence>
<feature type="domain" description="VWFA" evidence="8">
    <location>
        <begin position="476"/>
        <end position="584"/>
    </location>
</feature>
<evidence type="ECO:0000256" key="6">
    <source>
        <dbReference type="SAM" id="Phobius"/>
    </source>
</evidence>
<keyword evidence="6" id="KW-1133">Transmembrane helix</keyword>
<dbReference type="Gene3D" id="2.60.40.1140">
    <property type="entry name" value="Collagen-binding surface protein Cna, B-type domain"/>
    <property type="match status" value="1"/>
</dbReference>
<dbReference type="Pfam" id="PF00092">
    <property type="entry name" value="VWA"/>
    <property type="match status" value="1"/>
</dbReference>
<dbReference type="InterPro" id="IPR055382">
    <property type="entry name" value="DUF7601"/>
</dbReference>
<keyword evidence="6" id="KW-0812">Transmembrane</keyword>
<keyword evidence="6" id="KW-0472">Membrane</keyword>
<evidence type="ECO:0000256" key="4">
    <source>
        <dbReference type="ARBA" id="ARBA00023088"/>
    </source>
</evidence>
<keyword evidence="11" id="KW-1185">Reference proteome</keyword>
<dbReference type="RefSeq" id="WP_249279364.1">
    <property type="nucleotide sequence ID" value="NZ_JACRSS010000001.1"/>
</dbReference>
<evidence type="ECO:0000256" key="1">
    <source>
        <dbReference type="ARBA" id="ARBA00022512"/>
    </source>
</evidence>
<keyword evidence="4" id="KW-0572">Peptidoglycan-anchor</keyword>
<dbReference type="EMBL" id="JACRSS010000001">
    <property type="protein sequence ID" value="MBC8537451.1"/>
    <property type="molecule type" value="Genomic_DNA"/>
</dbReference>
<gene>
    <name evidence="10" type="ORF">H8693_00700</name>
</gene>
<feature type="domain" description="Gram-positive cocci surface proteins LPxTG" evidence="9">
    <location>
        <begin position="925"/>
        <end position="960"/>
    </location>
</feature>
<dbReference type="Gene3D" id="3.40.50.410">
    <property type="entry name" value="von Willebrand factor, type A domain"/>
    <property type="match status" value="1"/>
</dbReference>
<dbReference type="Proteomes" id="UP000617951">
    <property type="component" value="Unassembled WGS sequence"/>
</dbReference>
<dbReference type="PROSITE" id="PS50234">
    <property type="entry name" value="VWFA"/>
    <property type="match status" value="1"/>
</dbReference>
<dbReference type="AlphaFoldDB" id="A0A926DFY9"/>
<evidence type="ECO:0000313" key="11">
    <source>
        <dbReference type="Proteomes" id="UP000617951"/>
    </source>
</evidence>
<evidence type="ECO:0000313" key="10">
    <source>
        <dbReference type="EMBL" id="MBC8537451.1"/>
    </source>
</evidence>
<dbReference type="CDD" id="cd00198">
    <property type="entry name" value="vWFA"/>
    <property type="match status" value="1"/>
</dbReference>
<keyword evidence="3 7" id="KW-0732">Signal</keyword>
<dbReference type="InterPro" id="IPR036465">
    <property type="entry name" value="vWFA_dom_sf"/>
</dbReference>
<evidence type="ECO:0000259" key="9">
    <source>
        <dbReference type="PROSITE" id="PS50847"/>
    </source>
</evidence>
<organism evidence="10 11">
    <name type="scientific">Guopingia tenuis</name>
    <dbReference type="NCBI Taxonomy" id="2763656"/>
    <lineage>
        <taxon>Bacteria</taxon>
        <taxon>Bacillati</taxon>
        <taxon>Bacillota</taxon>
        <taxon>Clostridia</taxon>
        <taxon>Christensenellales</taxon>
        <taxon>Christensenellaceae</taxon>
        <taxon>Guopingia</taxon>
    </lineage>
</organism>
<dbReference type="InterPro" id="IPR019931">
    <property type="entry name" value="LPXTG_anchor"/>
</dbReference>
<protein>
    <submittedName>
        <fullName evidence="10">VWA domain-containing protein</fullName>
    </submittedName>
</protein>
<evidence type="ECO:0000259" key="8">
    <source>
        <dbReference type="PROSITE" id="PS50234"/>
    </source>
</evidence>
<evidence type="ECO:0000256" key="2">
    <source>
        <dbReference type="ARBA" id="ARBA00022525"/>
    </source>
</evidence>
<dbReference type="Pfam" id="PF24547">
    <property type="entry name" value="DUF7601"/>
    <property type="match status" value="1"/>
</dbReference>
<evidence type="ECO:0000256" key="3">
    <source>
        <dbReference type="ARBA" id="ARBA00022729"/>
    </source>
</evidence>
<comment type="caution">
    <text evidence="10">The sequence shown here is derived from an EMBL/GenBank/DDBJ whole genome shotgun (WGS) entry which is preliminary data.</text>
</comment>
<dbReference type="SUPFAM" id="SSF53300">
    <property type="entry name" value="vWA-like"/>
    <property type="match status" value="1"/>
</dbReference>
<evidence type="ECO:0000256" key="7">
    <source>
        <dbReference type="SAM" id="SignalP"/>
    </source>
</evidence>
<evidence type="ECO:0000256" key="5">
    <source>
        <dbReference type="SAM" id="MobiDB-lite"/>
    </source>
</evidence>
<feature type="signal peptide" evidence="7">
    <location>
        <begin position="1"/>
        <end position="27"/>
    </location>
</feature>
<feature type="chain" id="PRO_5037623849" evidence="7">
    <location>
        <begin position="28"/>
        <end position="960"/>
    </location>
</feature>
<feature type="transmembrane region" description="Helical" evidence="6">
    <location>
        <begin position="934"/>
        <end position="955"/>
    </location>
</feature>